<comment type="caution">
    <text evidence="3">The sequence shown here is derived from an EMBL/GenBank/DDBJ whole genome shotgun (WGS) entry which is preliminary data.</text>
</comment>
<dbReference type="RefSeq" id="WP_054064011.1">
    <property type="nucleotide sequence ID" value="NZ_JSYZ01000019.1"/>
</dbReference>
<organism evidence="3 4">
    <name type="scientific">Pseudomonas asplenii</name>
    <dbReference type="NCBI Taxonomy" id="53407"/>
    <lineage>
        <taxon>Bacteria</taxon>
        <taxon>Pseudomonadati</taxon>
        <taxon>Pseudomonadota</taxon>
        <taxon>Gammaproteobacteria</taxon>
        <taxon>Pseudomonadales</taxon>
        <taxon>Pseudomonadaceae</taxon>
        <taxon>Pseudomonas</taxon>
    </lineage>
</organism>
<keyword evidence="1" id="KW-0175">Coiled coil</keyword>
<evidence type="ECO:0000313" key="3">
    <source>
        <dbReference type="EMBL" id="KPA88534.1"/>
    </source>
</evidence>
<sequence length="207" mass="22455">MPLRLTHRDQRAAALLLAVLCLSAVYFIGIHWWFTAPLQSIEANMAALRIQHQRYQALEAHRPRLQAQLAQARSTPAGNDSLLPDADAGTATAQLMQWVVAKVQALPPDNGGCTMNNRIPMAVADTAPYRQVKVSVSLDCAIAPLVTLLHGLENQQVALFVETLDIRRNPLAATGTAQRLAVQLQISAYLGNPPDKTLPTRKGAPST</sequence>
<dbReference type="AlphaFoldDB" id="A0A0M9GDN8"/>
<dbReference type="Pfam" id="PF10741">
    <property type="entry name" value="T2SSM_b"/>
    <property type="match status" value="1"/>
</dbReference>
<dbReference type="STRING" id="50340.PF66_04898"/>
<keyword evidence="2" id="KW-0472">Membrane</keyword>
<name>A0A0M9GDN8_9PSED</name>
<dbReference type="InterPro" id="IPR034756">
    <property type="entry name" value="T2SSM_b"/>
</dbReference>
<gene>
    <name evidence="3" type="ORF">PF66_04898</name>
</gene>
<dbReference type="PATRIC" id="fig|50340.43.peg.2200"/>
<evidence type="ECO:0000313" key="4">
    <source>
        <dbReference type="Proteomes" id="UP000037931"/>
    </source>
</evidence>
<evidence type="ECO:0000256" key="1">
    <source>
        <dbReference type="SAM" id="Coils"/>
    </source>
</evidence>
<reference evidence="3 4" key="1">
    <citation type="journal article" date="2015" name="PLoS ONE">
        <title>Rice-Infecting Pseudomonas Genomes Are Highly Accessorized and Harbor Multiple Putative Virulence Mechanisms to Cause Sheath Brown Rot.</title>
        <authorList>
            <person name="Quibod I.L."/>
            <person name="Grande G."/>
            <person name="Oreiro E.G."/>
            <person name="Borja F.N."/>
            <person name="Dossa G.S."/>
            <person name="Mauleon R."/>
            <person name="Cruz C.V."/>
            <person name="Oliva R."/>
        </authorList>
    </citation>
    <scope>NUCLEOTIDE SEQUENCE [LARGE SCALE GENOMIC DNA]</scope>
    <source>
        <strain evidence="3 4">IRRI 6609</strain>
    </source>
</reference>
<dbReference type="Proteomes" id="UP000037931">
    <property type="component" value="Unassembled WGS sequence"/>
</dbReference>
<accession>A0A0M9GDN8</accession>
<proteinExistence type="predicted"/>
<evidence type="ECO:0000256" key="2">
    <source>
        <dbReference type="SAM" id="Phobius"/>
    </source>
</evidence>
<dbReference type="NCBIfam" id="NF040576">
    <property type="entry name" value="T2SS_GspM_XpsM"/>
    <property type="match status" value="1"/>
</dbReference>
<dbReference type="OrthoDB" id="5767259at2"/>
<keyword evidence="4" id="KW-1185">Reference proteome</keyword>
<keyword evidence="2" id="KW-1133">Transmembrane helix</keyword>
<keyword evidence="2" id="KW-0812">Transmembrane</keyword>
<dbReference type="EMBL" id="JSYZ01000019">
    <property type="protein sequence ID" value="KPA88534.1"/>
    <property type="molecule type" value="Genomic_DNA"/>
</dbReference>
<protein>
    <submittedName>
        <fullName evidence="3">Type II secretion system (T2SS), protein M subtype b</fullName>
    </submittedName>
</protein>
<feature type="transmembrane region" description="Helical" evidence="2">
    <location>
        <begin position="12"/>
        <end position="34"/>
    </location>
</feature>
<feature type="coiled-coil region" evidence="1">
    <location>
        <begin position="38"/>
        <end position="75"/>
    </location>
</feature>